<protein>
    <submittedName>
        <fullName evidence="1">Uncharacterized protein</fullName>
    </submittedName>
</protein>
<reference evidence="1 2" key="1">
    <citation type="journal article" date="2018" name="Front. Plant Sci.">
        <title>Red Clover (Trifolium pratense) and Zigzag Clover (T. medium) - A Picture of Genomic Similarities and Differences.</title>
        <authorList>
            <person name="Dluhosova J."/>
            <person name="Istvanek J."/>
            <person name="Nedelnik J."/>
            <person name="Repkova J."/>
        </authorList>
    </citation>
    <scope>NUCLEOTIDE SEQUENCE [LARGE SCALE GENOMIC DNA]</scope>
    <source>
        <strain evidence="2">cv. 10/8</strain>
        <tissue evidence="1">Leaf</tissue>
    </source>
</reference>
<name>A0A392WA76_9FABA</name>
<keyword evidence="2" id="KW-1185">Reference proteome</keyword>
<dbReference type="Proteomes" id="UP000265520">
    <property type="component" value="Unassembled WGS sequence"/>
</dbReference>
<sequence>MVEKAILGVIPPIVGGVIPPETYDLLQR</sequence>
<comment type="caution">
    <text evidence="1">The sequence shown here is derived from an EMBL/GenBank/DDBJ whole genome shotgun (WGS) entry which is preliminary data.</text>
</comment>
<proteinExistence type="predicted"/>
<dbReference type="EMBL" id="LXQA011439465">
    <property type="protein sequence ID" value="MCI97297.1"/>
    <property type="molecule type" value="Genomic_DNA"/>
</dbReference>
<evidence type="ECO:0000313" key="1">
    <source>
        <dbReference type="EMBL" id="MCI97297.1"/>
    </source>
</evidence>
<evidence type="ECO:0000313" key="2">
    <source>
        <dbReference type="Proteomes" id="UP000265520"/>
    </source>
</evidence>
<feature type="non-terminal residue" evidence="1">
    <location>
        <position position="28"/>
    </location>
</feature>
<organism evidence="1 2">
    <name type="scientific">Trifolium medium</name>
    <dbReference type="NCBI Taxonomy" id="97028"/>
    <lineage>
        <taxon>Eukaryota</taxon>
        <taxon>Viridiplantae</taxon>
        <taxon>Streptophyta</taxon>
        <taxon>Embryophyta</taxon>
        <taxon>Tracheophyta</taxon>
        <taxon>Spermatophyta</taxon>
        <taxon>Magnoliopsida</taxon>
        <taxon>eudicotyledons</taxon>
        <taxon>Gunneridae</taxon>
        <taxon>Pentapetalae</taxon>
        <taxon>rosids</taxon>
        <taxon>fabids</taxon>
        <taxon>Fabales</taxon>
        <taxon>Fabaceae</taxon>
        <taxon>Papilionoideae</taxon>
        <taxon>50 kb inversion clade</taxon>
        <taxon>NPAAA clade</taxon>
        <taxon>Hologalegina</taxon>
        <taxon>IRL clade</taxon>
        <taxon>Trifolieae</taxon>
        <taxon>Trifolium</taxon>
    </lineage>
</organism>
<dbReference type="AlphaFoldDB" id="A0A392WA76"/>
<accession>A0A392WA76</accession>